<protein>
    <submittedName>
        <fullName evidence="2">Uncharacterized protein</fullName>
    </submittedName>
</protein>
<keyword evidence="1" id="KW-0732">Signal</keyword>
<proteinExistence type="predicted"/>
<feature type="signal peptide" evidence="1">
    <location>
        <begin position="1"/>
        <end position="19"/>
    </location>
</feature>
<organism evidence="2 3">
    <name type="scientific">Dreissena polymorpha</name>
    <name type="common">Zebra mussel</name>
    <name type="synonym">Mytilus polymorpha</name>
    <dbReference type="NCBI Taxonomy" id="45954"/>
    <lineage>
        <taxon>Eukaryota</taxon>
        <taxon>Metazoa</taxon>
        <taxon>Spiralia</taxon>
        <taxon>Lophotrochozoa</taxon>
        <taxon>Mollusca</taxon>
        <taxon>Bivalvia</taxon>
        <taxon>Autobranchia</taxon>
        <taxon>Heteroconchia</taxon>
        <taxon>Euheterodonta</taxon>
        <taxon>Imparidentia</taxon>
        <taxon>Neoheterodontei</taxon>
        <taxon>Myida</taxon>
        <taxon>Dreissenoidea</taxon>
        <taxon>Dreissenidae</taxon>
        <taxon>Dreissena</taxon>
    </lineage>
</organism>
<name>A0A9D4JE58_DREPO</name>
<dbReference type="AlphaFoldDB" id="A0A9D4JE58"/>
<dbReference type="Proteomes" id="UP000828390">
    <property type="component" value="Unassembled WGS sequence"/>
</dbReference>
<feature type="chain" id="PRO_5038570793" evidence="1">
    <location>
        <begin position="20"/>
        <end position="159"/>
    </location>
</feature>
<evidence type="ECO:0000313" key="2">
    <source>
        <dbReference type="EMBL" id="KAH3805323.1"/>
    </source>
</evidence>
<dbReference type="EMBL" id="JAIWYP010000006">
    <property type="protein sequence ID" value="KAH3805323.1"/>
    <property type="molecule type" value="Genomic_DNA"/>
</dbReference>
<gene>
    <name evidence="2" type="ORF">DPMN_133623</name>
</gene>
<evidence type="ECO:0000256" key="1">
    <source>
        <dbReference type="SAM" id="SignalP"/>
    </source>
</evidence>
<reference evidence="2" key="1">
    <citation type="journal article" date="2019" name="bioRxiv">
        <title>The Genome of the Zebra Mussel, Dreissena polymorpha: A Resource for Invasive Species Research.</title>
        <authorList>
            <person name="McCartney M.A."/>
            <person name="Auch B."/>
            <person name="Kono T."/>
            <person name="Mallez S."/>
            <person name="Zhang Y."/>
            <person name="Obille A."/>
            <person name="Becker A."/>
            <person name="Abrahante J.E."/>
            <person name="Garbe J."/>
            <person name="Badalamenti J.P."/>
            <person name="Herman A."/>
            <person name="Mangelson H."/>
            <person name="Liachko I."/>
            <person name="Sullivan S."/>
            <person name="Sone E.D."/>
            <person name="Koren S."/>
            <person name="Silverstein K.A.T."/>
            <person name="Beckman K.B."/>
            <person name="Gohl D.M."/>
        </authorList>
    </citation>
    <scope>NUCLEOTIDE SEQUENCE</scope>
    <source>
        <strain evidence="2">Duluth1</strain>
        <tissue evidence="2">Whole animal</tissue>
    </source>
</reference>
<evidence type="ECO:0000313" key="3">
    <source>
        <dbReference type="Proteomes" id="UP000828390"/>
    </source>
</evidence>
<reference evidence="2" key="2">
    <citation type="submission" date="2020-11" db="EMBL/GenBank/DDBJ databases">
        <authorList>
            <person name="McCartney M.A."/>
            <person name="Auch B."/>
            <person name="Kono T."/>
            <person name="Mallez S."/>
            <person name="Becker A."/>
            <person name="Gohl D.M."/>
            <person name="Silverstein K.A.T."/>
            <person name="Koren S."/>
            <person name="Bechman K.B."/>
            <person name="Herman A."/>
            <person name="Abrahante J.E."/>
            <person name="Garbe J."/>
        </authorList>
    </citation>
    <scope>NUCLEOTIDE SEQUENCE</scope>
    <source>
        <strain evidence="2">Duluth1</strain>
        <tissue evidence="2">Whole animal</tissue>
    </source>
</reference>
<sequence>MLRALGYMFYIAIVVKAIATEPSCDVCSKYDYEEKLLERVIRNELVLKDTLDKITYTHAKVELTLARIKDDQAKLYEIINVLEATKQNVSEAVQSIMSQTVKDVEVTKQTLRVNVDDFIDSRTRNITATVAEMFSSIQTLVVQTSKALDILRGIKLVYI</sequence>
<accession>A0A9D4JE58</accession>
<comment type="caution">
    <text evidence="2">The sequence shown here is derived from an EMBL/GenBank/DDBJ whole genome shotgun (WGS) entry which is preliminary data.</text>
</comment>
<keyword evidence="3" id="KW-1185">Reference proteome</keyword>